<organism evidence="1 2">
    <name type="scientific">Tanacetum coccineum</name>
    <dbReference type="NCBI Taxonomy" id="301880"/>
    <lineage>
        <taxon>Eukaryota</taxon>
        <taxon>Viridiplantae</taxon>
        <taxon>Streptophyta</taxon>
        <taxon>Embryophyta</taxon>
        <taxon>Tracheophyta</taxon>
        <taxon>Spermatophyta</taxon>
        <taxon>Magnoliopsida</taxon>
        <taxon>eudicotyledons</taxon>
        <taxon>Gunneridae</taxon>
        <taxon>Pentapetalae</taxon>
        <taxon>asterids</taxon>
        <taxon>campanulids</taxon>
        <taxon>Asterales</taxon>
        <taxon>Asteraceae</taxon>
        <taxon>Asteroideae</taxon>
        <taxon>Anthemideae</taxon>
        <taxon>Anthemidinae</taxon>
        <taxon>Tanacetum</taxon>
    </lineage>
</organism>
<comment type="caution">
    <text evidence="1">The sequence shown here is derived from an EMBL/GenBank/DDBJ whole genome shotgun (WGS) entry which is preliminary data.</text>
</comment>
<evidence type="ECO:0000313" key="1">
    <source>
        <dbReference type="EMBL" id="GJT03677.1"/>
    </source>
</evidence>
<keyword evidence="2" id="KW-1185">Reference proteome</keyword>
<gene>
    <name evidence="1" type="ORF">Tco_0838139</name>
</gene>
<dbReference type="EMBL" id="BQNB010012447">
    <property type="protein sequence ID" value="GJT03677.1"/>
    <property type="molecule type" value="Genomic_DNA"/>
</dbReference>
<reference evidence="1" key="1">
    <citation type="journal article" date="2022" name="Int. J. Mol. Sci.">
        <title>Draft Genome of Tanacetum Coccineum: Genomic Comparison of Closely Related Tanacetum-Family Plants.</title>
        <authorList>
            <person name="Yamashiro T."/>
            <person name="Shiraishi A."/>
            <person name="Nakayama K."/>
            <person name="Satake H."/>
        </authorList>
    </citation>
    <scope>NUCLEOTIDE SEQUENCE</scope>
</reference>
<reference evidence="1" key="2">
    <citation type="submission" date="2022-01" db="EMBL/GenBank/DDBJ databases">
        <authorList>
            <person name="Yamashiro T."/>
            <person name="Shiraishi A."/>
            <person name="Satake H."/>
            <person name="Nakayama K."/>
        </authorList>
    </citation>
    <scope>NUCLEOTIDE SEQUENCE</scope>
</reference>
<accession>A0ABQ5API3</accession>
<sequence>MGAYSMITLSRLDALTPTLVADIYKDVRELYTRSGAVRDEIFSQMYRFRSLEREHEKATMTFRALWRPMLALGAWAGHVDTRMADMSWARYDGHKLIYDMLVQQRMQRDFSR</sequence>
<evidence type="ECO:0000313" key="2">
    <source>
        <dbReference type="Proteomes" id="UP001151760"/>
    </source>
</evidence>
<name>A0ABQ5API3_9ASTR</name>
<dbReference type="Proteomes" id="UP001151760">
    <property type="component" value="Unassembled WGS sequence"/>
</dbReference>
<protein>
    <submittedName>
        <fullName evidence="1">Uncharacterized protein</fullName>
    </submittedName>
</protein>
<proteinExistence type="predicted"/>